<dbReference type="InterPro" id="IPR032396">
    <property type="entry name" value="SAS-6_N"/>
</dbReference>
<gene>
    <name evidence="3" type="ORF">TTHERM_000442959</name>
</gene>
<evidence type="ECO:0000256" key="1">
    <source>
        <dbReference type="SAM" id="MobiDB-lite"/>
    </source>
</evidence>
<accession>W7X9I4</accession>
<protein>
    <recommendedName>
        <fullName evidence="2">Spindle assembly abnormal protein 6 N-terminal domain-containing protein</fullName>
    </recommendedName>
</protein>
<dbReference type="RefSeq" id="XP_012653474.1">
    <property type="nucleotide sequence ID" value="XM_012798020.1"/>
</dbReference>
<dbReference type="GeneID" id="24439001"/>
<feature type="domain" description="Spindle assembly abnormal protein 6 N-terminal" evidence="2">
    <location>
        <begin position="49"/>
        <end position="181"/>
    </location>
</feature>
<dbReference type="InterPro" id="IPR038558">
    <property type="entry name" value="SAS-6_N_sf"/>
</dbReference>
<dbReference type="KEGG" id="tet:TTHERM_000442959"/>
<sequence length="273" mass="31855">MNQQSQTSSSISNSEKSKTPNKAPSILNQFDLNPIKQIDPIFQNGYKETFSVRLQFLLKFLERQGEEQSPSTIELINIRLLTKKQGQKLEKFTIEVTTDNDLFFYFFHTIDAESYEVLKETQQLDGTFQQYYSSTQQFLEKCKTDPLKYACILNIRPDTTAYLQVIQTLNYKDLEILRYEMLAGDDDIVRQHVSFKYGQKRSYLHLVDGRIKDVNELVKLKNPQLLLHIQKILSSNQANTIQQNGYQYAANQKQQNQNQLQQSNVIDNYAVKQ</sequence>
<dbReference type="Pfam" id="PF16531">
    <property type="entry name" value="SAS-6_N"/>
    <property type="match status" value="1"/>
</dbReference>
<dbReference type="STRING" id="312017.W7X9I4"/>
<proteinExistence type="predicted"/>
<dbReference type="PANTHER" id="PTHR34230:SF2">
    <property type="entry name" value="SPINDLE ASSEMBLY ABNORMAL PROTEIN 6 N-TERMINAL DOMAIN-CONTAINING PROTEIN"/>
    <property type="match status" value="1"/>
</dbReference>
<feature type="region of interest" description="Disordered" evidence="1">
    <location>
        <begin position="1"/>
        <end position="23"/>
    </location>
</feature>
<dbReference type="OrthoDB" id="284211at2759"/>
<evidence type="ECO:0000259" key="2">
    <source>
        <dbReference type="Pfam" id="PF16531"/>
    </source>
</evidence>
<keyword evidence="4" id="KW-1185">Reference proteome</keyword>
<dbReference type="AlphaFoldDB" id="W7X9I4"/>
<evidence type="ECO:0000313" key="3">
    <source>
        <dbReference type="EMBL" id="EWS74012.1"/>
    </source>
</evidence>
<dbReference type="Proteomes" id="UP000009168">
    <property type="component" value="Unassembled WGS sequence"/>
</dbReference>
<dbReference type="InParanoid" id="W7X9I4"/>
<dbReference type="EMBL" id="GG662665">
    <property type="protein sequence ID" value="EWS74012.1"/>
    <property type="molecule type" value="Genomic_DNA"/>
</dbReference>
<dbReference type="Gene3D" id="2.170.210.20">
    <property type="entry name" value="Spindle assembly abnormal protein 6, N-terminal domain"/>
    <property type="match status" value="1"/>
</dbReference>
<organism evidence="3 4">
    <name type="scientific">Tetrahymena thermophila (strain SB210)</name>
    <dbReference type="NCBI Taxonomy" id="312017"/>
    <lineage>
        <taxon>Eukaryota</taxon>
        <taxon>Sar</taxon>
        <taxon>Alveolata</taxon>
        <taxon>Ciliophora</taxon>
        <taxon>Intramacronucleata</taxon>
        <taxon>Oligohymenophorea</taxon>
        <taxon>Hymenostomatida</taxon>
        <taxon>Tetrahymenina</taxon>
        <taxon>Tetrahymenidae</taxon>
        <taxon>Tetrahymena</taxon>
    </lineage>
</organism>
<feature type="compositionally biased region" description="Low complexity" evidence="1">
    <location>
        <begin position="1"/>
        <end position="14"/>
    </location>
</feature>
<name>W7X9I4_TETTS</name>
<evidence type="ECO:0000313" key="4">
    <source>
        <dbReference type="Proteomes" id="UP000009168"/>
    </source>
</evidence>
<reference evidence="4" key="1">
    <citation type="journal article" date="2006" name="PLoS Biol.">
        <title>Macronuclear genome sequence of the ciliate Tetrahymena thermophila, a model eukaryote.</title>
        <authorList>
            <person name="Eisen J.A."/>
            <person name="Coyne R.S."/>
            <person name="Wu M."/>
            <person name="Wu D."/>
            <person name="Thiagarajan M."/>
            <person name="Wortman J.R."/>
            <person name="Badger J.H."/>
            <person name="Ren Q."/>
            <person name="Amedeo P."/>
            <person name="Jones K.M."/>
            <person name="Tallon L.J."/>
            <person name="Delcher A.L."/>
            <person name="Salzberg S.L."/>
            <person name="Silva J.C."/>
            <person name="Haas B.J."/>
            <person name="Majoros W.H."/>
            <person name="Farzad M."/>
            <person name="Carlton J.M."/>
            <person name="Smith R.K. Jr."/>
            <person name="Garg J."/>
            <person name="Pearlman R.E."/>
            <person name="Karrer K.M."/>
            <person name="Sun L."/>
            <person name="Manning G."/>
            <person name="Elde N.C."/>
            <person name="Turkewitz A.P."/>
            <person name="Asai D.J."/>
            <person name="Wilkes D.E."/>
            <person name="Wang Y."/>
            <person name="Cai H."/>
            <person name="Collins K."/>
            <person name="Stewart B.A."/>
            <person name="Lee S.R."/>
            <person name="Wilamowska K."/>
            <person name="Weinberg Z."/>
            <person name="Ruzzo W.L."/>
            <person name="Wloga D."/>
            <person name="Gaertig J."/>
            <person name="Frankel J."/>
            <person name="Tsao C.-C."/>
            <person name="Gorovsky M.A."/>
            <person name="Keeling P.J."/>
            <person name="Waller R.F."/>
            <person name="Patron N.J."/>
            <person name="Cherry J.M."/>
            <person name="Stover N.A."/>
            <person name="Krieger C.J."/>
            <person name="del Toro C."/>
            <person name="Ryder H.F."/>
            <person name="Williamson S.C."/>
            <person name="Barbeau R.A."/>
            <person name="Hamilton E.P."/>
            <person name="Orias E."/>
        </authorList>
    </citation>
    <scope>NUCLEOTIDE SEQUENCE [LARGE SCALE GENOMIC DNA]</scope>
    <source>
        <strain evidence="4">SB210</strain>
    </source>
</reference>
<dbReference type="PANTHER" id="PTHR34230">
    <property type="entry name" value="ASSEMBLY ABNORMAL PROTEIN 6, PUTATIVE-RELATED"/>
    <property type="match status" value="1"/>
</dbReference>